<feature type="transmembrane region" description="Helical" evidence="1">
    <location>
        <begin position="174"/>
        <end position="195"/>
    </location>
</feature>
<feature type="transmembrane region" description="Helical" evidence="1">
    <location>
        <begin position="235"/>
        <end position="254"/>
    </location>
</feature>
<evidence type="ECO:0000313" key="4">
    <source>
        <dbReference type="Proteomes" id="UP001241603"/>
    </source>
</evidence>
<keyword evidence="4" id="KW-1185">Reference proteome</keyword>
<gene>
    <name evidence="3" type="ORF">QO014_000703</name>
</gene>
<dbReference type="Pfam" id="PF01757">
    <property type="entry name" value="Acyl_transf_3"/>
    <property type="match status" value="1"/>
</dbReference>
<organism evidence="3 4">
    <name type="scientific">Kaistia dalseonensis</name>
    <dbReference type="NCBI Taxonomy" id="410840"/>
    <lineage>
        <taxon>Bacteria</taxon>
        <taxon>Pseudomonadati</taxon>
        <taxon>Pseudomonadota</taxon>
        <taxon>Alphaproteobacteria</taxon>
        <taxon>Hyphomicrobiales</taxon>
        <taxon>Kaistiaceae</taxon>
        <taxon>Kaistia</taxon>
    </lineage>
</organism>
<comment type="caution">
    <text evidence="3">The sequence shown here is derived from an EMBL/GenBank/DDBJ whole genome shotgun (WGS) entry which is preliminary data.</text>
</comment>
<feature type="transmembrane region" description="Helical" evidence="1">
    <location>
        <begin position="146"/>
        <end position="167"/>
    </location>
</feature>
<feature type="transmembrane region" description="Helical" evidence="1">
    <location>
        <begin position="85"/>
        <end position="106"/>
    </location>
</feature>
<dbReference type="InterPro" id="IPR050879">
    <property type="entry name" value="Acyltransferase_3"/>
</dbReference>
<proteinExistence type="predicted"/>
<evidence type="ECO:0000256" key="1">
    <source>
        <dbReference type="SAM" id="Phobius"/>
    </source>
</evidence>
<evidence type="ECO:0000259" key="2">
    <source>
        <dbReference type="Pfam" id="PF01757"/>
    </source>
</evidence>
<feature type="transmembrane region" description="Helical" evidence="1">
    <location>
        <begin position="24"/>
        <end position="40"/>
    </location>
</feature>
<feature type="transmembrane region" description="Helical" evidence="1">
    <location>
        <begin position="47"/>
        <end position="65"/>
    </location>
</feature>
<dbReference type="EMBL" id="JAUSVO010000001">
    <property type="protein sequence ID" value="MDQ0436333.1"/>
    <property type="molecule type" value="Genomic_DNA"/>
</dbReference>
<feature type="transmembrane region" description="Helical" evidence="1">
    <location>
        <begin position="266"/>
        <end position="291"/>
    </location>
</feature>
<accession>A0ABU0H354</accession>
<protein>
    <submittedName>
        <fullName evidence="3">Peptidoglycan/LPS O-acetylase OafA/YrhL</fullName>
    </submittedName>
</protein>
<dbReference type="Proteomes" id="UP001241603">
    <property type="component" value="Unassembled WGS sequence"/>
</dbReference>
<dbReference type="PANTHER" id="PTHR23028:SF53">
    <property type="entry name" value="ACYL_TRANSF_3 DOMAIN-CONTAINING PROTEIN"/>
    <property type="match status" value="1"/>
</dbReference>
<dbReference type="InterPro" id="IPR002656">
    <property type="entry name" value="Acyl_transf_3_dom"/>
</dbReference>
<feature type="transmembrane region" description="Helical" evidence="1">
    <location>
        <begin position="327"/>
        <end position="344"/>
    </location>
</feature>
<keyword evidence="1" id="KW-0812">Transmembrane</keyword>
<evidence type="ECO:0000313" key="3">
    <source>
        <dbReference type="EMBL" id="MDQ0436333.1"/>
    </source>
</evidence>
<sequence length="390" mass="43751">MNDQRIPLPPSDEPRRGYLRGLDGLRFAAVIIVVLGHFRLSTAIPGGFGVTIFFAISGFLISRLLLAEETRTGEIALGPFFARRFIRLIPPLIIMFAVTLPIYWLVDPGSINVAQLLLALFYLGNFFTLGQVVGLLPDGGVHGYGVLWSLAVEEHFYLFFPLFLVFVRNFNTRLWALCSIIFGSLVLRLIIYAAMPMADDVNYYFTFTRLDSIAWGCLLTLMLVDPRMRQGLRPLRGLGGFAFAVALLLGGIAFRNDFFQETFRYSLHGLGMFLLLNAFVFGTATNGLMWIAEWKPVRWGGRTSYEIYLWHTHIYFFTSLVIEPYWIRLPVALIITGLVSHFAYQLTMAGTRGVAARFGSQRVEDVRKELGDEPGALAPNIVARPTATAS</sequence>
<feature type="transmembrane region" description="Helical" evidence="1">
    <location>
        <begin position="113"/>
        <end position="134"/>
    </location>
</feature>
<dbReference type="RefSeq" id="WP_266347256.1">
    <property type="nucleotide sequence ID" value="NZ_JAPKNG010000001.1"/>
</dbReference>
<keyword evidence="1" id="KW-1133">Transmembrane helix</keyword>
<dbReference type="PANTHER" id="PTHR23028">
    <property type="entry name" value="ACETYLTRANSFERASE"/>
    <property type="match status" value="1"/>
</dbReference>
<reference evidence="3 4" key="1">
    <citation type="submission" date="2023-07" db="EMBL/GenBank/DDBJ databases">
        <title>Genomic Encyclopedia of Type Strains, Phase IV (KMG-IV): sequencing the most valuable type-strain genomes for metagenomic binning, comparative biology and taxonomic classification.</title>
        <authorList>
            <person name="Goeker M."/>
        </authorList>
    </citation>
    <scope>NUCLEOTIDE SEQUENCE [LARGE SCALE GENOMIC DNA]</scope>
    <source>
        <strain evidence="3 4">B6-8</strain>
    </source>
</reference>
<name>A0ABU0H354_9HYPH</name>
<keyword evidence="1" id="KW-0472">Membrane</keyword>
<feature type="domain" description="Acyltransferase 3" evidence="2">
    <location>
        <begin position="20"/>
        <end position="337"/>
    </location>
</feature>